<comment type="caution">
    <text evidence="1">The sequence shown here is derived from an EMBL/GenBank/DDBJ whole genome shotgun (WGS) entry which is preliminary data.</text>
</comment>
<protein>
    <submittedName>
        <fullName evidence="1">Uncharacterized protein</fullName>
    </submittedName>
</protein>
<dbReference type="AlphaFoldDB" id="C4GL84"/>
<sequence>MITIRKIFLLCVFSGCLKFTFRYKWCNIRAHFAFLSHDNGTTVARFDKAAVSKRDCPFVR</sequence>
<reference evidence="1" key="1">
    <citation type="submission" date="2009-04" db="EMBL/GenBank/DDBJ databases">
        <authorList>
            <person name="Weinstock G."/>
            <person name="Sodergren E."/>
            <person name="Clifton S."/>
            <person name="Fulton L."/>
            <person name="Fulton B."/>
            <person name="Courtney L."/>
            <person name="Fronick C."/>
            <person name="Harrison M."/>
            <person name="Strong C."/>
            <person name="Farmer C."/>
            <person name="Delahaunty K."/>
            <person name="Markovic C."/>
            <person name="Hall O."/>
            <person name="Minx P."/>
            <person name="Tomlinson C."/>
            <person name="Mitreva M."/>
            <person name="Nelson J."/>
            <person name="Hou S."/>
            <person name="Wollam A."/>
            <person name="Pepin K.H."/>
            <person name="Johnson M."/>
            <person name="Bhonagiri V."/>
            <person name="Nash W.E."/>
            <person name="Warren W."/>
            <person name="Chinwalla A."/>
            <person name="Mardis E.R."/>
            <person name="Wilson R.K."/>
        </authorList>
    </citation>
    <scope>NUCLEOTIDE SEQUENCE [LARGE SCALE GENOMIC DNA]</scope>
    <source>
        <strain evidence="1">ATCC 51147</strain>
    </source>
</reference>
<accession>C4GL84</accession>
<dbReference type="Proteomes" id="UP000003009">
    <property type="component" value="Unassembled WGS sequence"/>
</dbReference>
<evidence type="ECO:0000313" key="2">
    <source>
        <dbReference type="Proteomes" id="UP000003009"/>
    </source>
</evidence>
<evidence type="ECO:0000313" key="1">
    <source>
        <dbReference type="EMBL" id="EEP67493.1"/>
    </source>
</evidence>
<proteinExistence type="predicted"/>
<dbReference type="HOGENOM" id="CLU_2935401_0_0_4"/>
<dbReference type="STRING" id="629741.GCWU000324_01741"/>
<dbReference type="EMBL" id="ACJW02000003">
    <property type="protein sequence ID" value="EEP67493.1"/>
    <property type="molecule type" value="Genomic_DNA"/>
</dbReference>
<organism evidence="1 2">
    <name type="scientific">Kingella oralis ATCC 51147</name>
    <dbReference type="NCBI Taxonomy" id="629741"/>
    <lineage>
        <taxon>Bacteria</taxon>
        <taxon>Pseudomonadati</taxon>
        <taxon>Pseudomonadota</taxon>
        <taxon>Betaproteobacteria</taxon>
        <taxon>Neisseriales</taxon>
        <taxon>Neisseriaceae</taxon>
        <taxon>Kingella</taxon>
    </lineage>
</organism>
<keyword evidence="2" id="KW-1185">Reference proteome</keyword>
<gene>
    <name evidence="1" type="ORF">GCWU000324_01741</name>
</gene>
<name>C4GL84_9NEIS</name>